<dbReference type="KEGG" id="pmet:G4Y79_15960"/>
<dbReference type="InterPro" id="IPR000241">
    <property type="entry name" value="RlmKL-like_Mtase"/>
</dbReference>
<dbReference type="InterPro" id="IPR029063">
    <property type="entry name" value="SAM-dependent_MTases_sf"/>
</dbReference>
<name>A0A7S8E6B9_9CHLR</name>
<dbReference type="GO" id="GO:0030488">
    <property type="term" value="P:tRNA methylation"/>
    <property type="evidence" value="ECO:0007669"/>
    <property type="project" value="TreeGrafter"/>
</dbReference>
<proteinExistence type="predicted"/>
<dbReference type="PANTHER" id="PTHR14911">
    <property type="entry name" value="THUMP DOMAIN-CONTAINING"/>
    <property type="match status" value="1"/>
</dbReference>
<sequence>MPKSKSKSTKRDDPQALLYVAEVAPGLEHIAQAEIEDKLPHIEHRHTQNGEVTFAYNGPSDQLAQLATVIAIYRIIEFEVPRPKALLGHEHFTRLTTELDRVRQASNDHFADWHMAAAGTHTAVMQRLIAAITLHLGIPHRDNEGDLWLRLRPAKHGRMPVWQALIRMTPRPLATRPWRVVNMPGALNASVAAALLYFTQQHNDDIFLNIGCGSGTMLIERAAQMPAKQMIGVDISPDAIAASHANIAAANLPQIRLIQADSQALPLPNQSVTRIVADLPFGQHIGSHDENLWLYPALLHEASRVAAIGATFTLITHEVKLMDATLPSLPQWHLQSQSMITLTGLHPRIYVLERV</sequence>
<accession>A0A7S8E6B9</accession>
<keyword evidence="2" id="KW-0489">Methyltransferase</keyword>
<feature type="domain" description="Ribosomal RNA large subunit methyltransferase K/L-like methyltransferase" evidence="1">
    <location>
        <begin position="176"/>
        <end position="325"/>
    </location>
</feature>
<evidence type="ECO:0000313" key="2">
    <source>
        <dbReference type="EMBL" id="QPC81197.1"/>
    </source>
</evidence>
<dbReference type="AlphaFoldDB" id="A0A7S8E6B9"/>
<keyword evidence="2" id="KW-0808">Transferase</keyword>
<dbReference type="CDD" id="cd02440">
    <property type="entry name" value="AdoMet_MTases"/>
    <property type="match status" value="1"/>
</dbReference>
<dbReference type="GO" id="GO:0016423">
    <property type="term" value="F:tRNA (guanine) methyltransferase activity"/>
    <property type="evidence" value="ECO:0007669"/>
    <property type="project" value="TreeGrafter"/>
</dbReference>
<gene>
    <name evidence="2" type="ORF">G4Y79_15960</name>
</gene>
<reference evidence="2 3" key="1">
    <citation type="submission" date="2020-02" db="EMBL/GenBank/DDBJ databases">
        <authorList>
            <person name="Zheng R.K."/>
            <person name="Sun C.M."/>
        </authorList>
    </citation>
    <scope>NUCLEOTIDE SEQUENCE [LARGE SCALE GENOMIC DNA]</scope>
    <source>
        <strain evidence="3">rifampicinis</strain>
    </source>
</reference>
<evidence type="ECO:0000313" key="3">
    <source>
        <dbReference type="Proteomes" id="UP000594468"/>
    </source>
</evidence>
<evidence type="ECO:0000259" key="1">
    <source>
        <dbReference type="Pfam" id="PF01170"/>
    </source>
</evidence>
<dbReference type="EMBL" id="CP062983">
    <property type="protein sequence ID" value="QPC81197.1"/>
    <property type="molecule type" value="Genomic_DNA"/>
</dbReference>
<dbReference type="RefSeq" id="WP_195169270.1">
    <property type="nucleotide sequence ID" value="NZ_CP062983.1"/>
</dbReference>
<protein>
    <submittedName>
        <fullName evidence="2">Methyltransferase domain-containing protein</fullName>
    </submittedName>
</protein>
<dbReference type="PANTHER" id="PTHR14911:SF13">
    <property type="entry name" value="TRNA (GUANINE(6)-N2)-METHYLTRANSFERASE THUMP3"/>
    <property type="match status" value="1"/>
</dbReference>
<keyword evidence="3" id="KW-1185">Reference proteome</keyword>
<organism evidence="2 3">
    <name type="scientific">Phototrophicus methaneseepsis</name>
    <dbReference type="NCBI Taxonomy" id="2710758"/>
    <lineage>
        <taxon>Bacteria</taxon>
        <taxon>Bacillati</taxon>
        <taxon>Chloroflexota</taxon>
        <taxon>Candidatus Thermofontia</taxon>
        <taxon>Phototrophicales</taxon>
        <taxon>Phototrophicaceae</taxon>
        <taxon>Phototrophicus</taxon>
    </lineage>
</organism>
<dbReference type="Gene3D" id="3.40.50.150">
    <property type="entry name" value="Vaccinia Virus protein VP39"/>
    <property type="match status" value="1"/>
</dbReference>
<dbReference type="Pfam" id="PF01170">
    <property type="entry name" value="UPF0020"/>
    <property type="match status" value="1"/>
</dbReference>
<dbReference type="SUPFAM" id="SSF53335">
    <property type="entry name" value="S-adenosyl-L-methionine-dependent methyltransferases"/>
    <property type="match status" value="1"/>
</dbReference>
<dbReference type="Proteomes" id="UP000594468">
    <property type="component" value="Chromosome"/>
</dbReference>